<proteinExistence type="predicted"/>
<accession>A0AAE0SC96</accession>
<dbReference type="EMBL" id="JAEAOA010001733">
    <property type="protein sequence ID" value="KAK3588685.1"/>
    <property type="molecule type" value="Genomic_DNA"/>
</dbReference>
<protein>
    <submittedName>
        <fullName evidence="1">Uncharacterized protein</fullName>
    </submittedName>
</protein>
<sequence length="509" mass="58742">MATKDDAAEKLRRDETRLLEKLKEMVIKESELTEKTFLEEQENKRYSNWFRTKYESTEQDKIMFEEIRNWFEKARSILDARLIRAQRRDLICEIVLYDDPRITARVQTSMDNQLDIIKAEPLSNMDRTELLFGQTHSLLSGMQYISDIYRITGGFKFNAPCRVSIQLKMKYNEKISDLKAVVRDSGTWTEIPATLENGHAVFELRSMDCVYVVTVPKTTKAEVTENGYEYSSDADDRVCFRIPANAVNKPTTISIKVMPPDGEVMKKVQQSRDKYDILAMSHCLCVEYKDSDKFKKKVTITLPLIQPPNTRDYETLLLTLGEDSVSKVRTAIRAGDRDTVSSEMHSPKMQLYVLAKKTSNVKLLHDEVLLNLGLARYYKVLSFRDSKDLRALLIECTPMEKVQQVINKRKKEGYVLERNGGQSNPLLLRQEQRLRMDLTENIEKDISIPQVAYFITVLFGAEDIKAFFPYKIKGTVGGSHFGNLTISSDNFKRRTLCSMHFDPMFLTGK</sequence>
<gene>
    <name evidence="1" type="ORF">CHS0354_028893</name>
</gene>
<keyword evidence="2" id="KW-1185">Reference proteome</keyword>
<evidence type="ECO:0000313" key="2">
    <source>
        <dbReference type="Proteomes" id="UP001195483"/>
    </source>
</evidence>
<name>A0AAE0SC96_9BIVA</name>
<dbReference type="Gene3D" id="2.60.220.30">
    <property type="match status" value="1"/>
</dbReference>
<organism evidence="1 2">
    <name type="scientific">Potamilus streckersoni</name>
    <dbReference type="NCBI Taxonomy" id="2493646"/>
    <lineage>
        <taxon>Eukaryota</taxon>
        <taxon>Metazoa</taxon>
        <taxon>Spiralia</taxon>
        <taxon>Lophotrochozoa</taxon>
        <taxon>Mollusca</taxon>
        <taxon>Bivalvia</taxon>
        <taxon>Autobranchia</taxon>
        <taxon>Heteroconchia</taxon>
        <taxon>Palaeoheterodonta</taxon>
        <taxon>Unionida</taxon>
        <taxon>Unionoidea</taxon>
        <taxon>Unionidae</taxon>
        <taxon>Ambleminae</taxon>
        <taxon>Lampsilini</taxon>
        <taxon>Potamilus</taxon>
    </lineage>
</organism>
<reference evidence="1" key="1">
    <citation type="journal article" date="2021" name="Genome Biol. Evol.">
        <title>A High-Quality Reference Genome for a Parasitic Bivalve with Doubly Uniparental Inheritance (Bivalvia: Unionida).</title>
        <authorList>
            <person name="Smith C.H."/>
        </authorList>
    </citation>
    <scope>NUCLEOTIDE SEQUENCE</scope>
    <source>
        <strain evidence="1">CHS0354</strain>
    </source>
</reference>
<reference evidence="1" key="2">
    <citation type="journal article" date="2021" name="Genome Biol. Evol.">
        <title>Developing a high-quality reference genome for a parasitic bivalve with doubly uniparental inheritance (Bivalvia: Unionida).</title>
        <authorList>
            <person name="Smith C.H."/>
        </authorList>
    </citation>
    <scope>NUCLEOTIDE SEQUENCE</scope>
    <source>
        <strain evidence="1">CHS0354</strain>
        <tissue evidence="1">Mantle</tissue>
    </source>
</reference>
<comment type="caution">
    <text evidence="1">The sequence shown here is derived from an EMBL/GenBank/DDBJ whole genome shotgun (WGS) entry which is preliminary data.</text>
</comment>
<reference evidence="1" key="3">
    <citation type="submission" date="2023-05" db="EMBL/GenBank/DDBJ databases">
        <authorList>
            <person name="Smith C.H."/>
        </authorList>
    </citation>
    <scope>NUCLEOTIDE SEQUENCE</scope>
    <source>
        <strain evidence="1">CHS0354</strain>
        <tissue evidence="1">Mantle</tissue>
    </source>
</reference>
<dbReference type="Proteomes" id="UP001195483">
    <property type="component" value="Unassembled WGS sequence"/>
</dbReference>
<evidence type="ECO:0000313" key="1">
    <source>
        <dbReference type="EMBL" id="KAK3588685.1"/>
    </source>
</evidence>
<dbReference type="AlphaFoldDB" id="A0AAE0SC96"/>